<dbReference type="GO" id="GO:0044205">
    <property type="term" value="P:'de novo' UMP biosynthetic process"/>
    <property type="evidence" value="ECO:0007669"/>
    <property type="project" value="UniProtKB-UniPathway"/>
</dbReference>
<feature type="domain" description="Orotidine 5'-phosphate decarboxylase" evidence="11">
    <location>
        <begin position="120"/>
        <end position="351"/>
    </location>
</feature>
<evidence type="ECO:0000256" key="2">
    <source>
        <dbReference type="ARBA" id="ARBA00011018"/>
    </source>
</evidence>
<evidence type="ECO:0000256" key="7">
    <source>
        <dbReference type="ARBA" id="ARBA00023239"/>
    </source>
</evidence>
<feature type="binding site" evidence="9">
    <location>
        <position position="148"/>
    </location>
    <ligand>
        <name>substrate</name>
    </ligand>
</feature>
<evidence type="ECO:0000256" key="1">
    <source>
        <dbReference type="ARBA" id="ARBA00004861"/>
    </source>
</evidence>
<organism evidence="12 13">
    <name type="scientific">Tilletia caries</name>
    <name type="common">wheat bunt fungus</name>
    <dbReference type="NCBI Taxonomy" id="13290"/>
    <lineage>
        <taxon>Eukaryota</taxon>
        <taxon>Fungi</taxon>
        <taxon>Dikarya</taxon>
        <taxon>Basidiomycota</taxon>
        <taxon>Ustilaginomycotina</taxon>
        <taxon>Exobasidiomycetes</taxon>
        <taxon>Tilletiales</taxon>
        <taxon>Tilletiaceae</taxon>
        <taxon>Tilletia</taxon>
    </lineage>
</organism>
<evidence type="ECO:0000256" key="10">
    <source>
        <dbReference type="RuleBase" id="RU000512"/>
    </source>
</evidence>
<dbReference type="PANTHER" id="PTHR19278:SF9">
    <property type="entry name" value="URIDINE 5'-MONOPHOSPHATE SYNTHASE"/>
    <property type="match status" value="1"/>
</dbReference>
<dbReference type="InterPro" id="IPR011060">
    <property type="entry name" value="RibuloseP-bd_barrel"/>
</dbReference>
<dbReference type="InterPro" id="IPR013785">
    <property type="entry name" value="Aldolase_TIM"/>
</dbReference>
<gene>
    <name evidence="12" type="ORF">A4X03_0g986</name>
</gene>
<dbReference type="GO" id="GO:0004588">
    <property type="term" value="F:orotate phosphoribosyltransferase activity"/>
    <property type="evidence" value="ECO:0007669"/>
    <property type="project" value="TreeGrafter"/>
</dbReference>
<feature type="binding site" evidence="9">
    <location>
        <position position="328"/>
    </location>
    <ligand>
        <name>substrate</name>
    </ligand>
</feature>
<dbReference type="InterPro" id="IPR018089">
    <property type="entry name" value="OMPdecase_AS"/>
</dbReference>
<keyword evidence="6 10" id="KW-0665">Pyrimidine biosynthesis</keyword>
<proteinExistence type="inferred from homology"/>
<feature type="binding site" evidence="9">
    <location>
        <position position="126"/>
    </location>
    <ligand>
        <name>substrate</name>
    </ligand>
</feature>
<evidence type="ECO:0000256" key="3">
    <source>
        <dbReference type="ARBA" id="ARBA00012321"/>
    </source>
</evidence>
<reference evidence="12" key="2">
    <citation type="journal article" date="2019" name="IMA Fungus">
        <title>Genome sequencing and comparison of five Tilletia species to identify candidate genes for the detection of regulated species infecting wheat.</title>
        <authorList>
            <person name="Nguyen H.D.T."/>
            <person name="Sultana T."/>
            <person name="Kesanakurti P."/>
            <person name="Hambleton S."/>
        </authorList>
    </citation>
    <scope>NUCLEOTIDE SEQUENCE</scope>
    <source>
        <strain evidence="12">DAOMC 238032</strain>
    </source>
</reference>
<dbReference type="Proteomes" id="UP000077671">
    <property type="component" value="Unassembled WGS sequence"/>
</dbReference>
<dbReference type="InterPro" id="IPR001754">
    <property type="entry name" value="OMPdeCOase_dom"/>
</dbReference>
<dbReference type="Gene3D" id="3.20.20.70">
    <property type="entry name" value="Aldolase class I"/>
    <property type="match status" value="1"/>
</dbReference>
<comment type="caution">
    <text evidence="12">The sequence shown here is derived from an EMBL/GenBank/DDBJ whole genome shotgun (WGS) entry which is preliminary data.</text>
</comment>
<feature type="active site" description="For OMPdecase activity" evidence="8">
    <location>
        <position position="181"/>
    </location>
</feature>
<dbReference type="GO" id="GO:0006207">
    <property type="term" value="P:'de novo' pyrimidine nucleobase biosynthetic process"/>
    <property type="evidence" value="ECO:0007669"/>
    <property type="project" value="InterPro"/>
</dbReference>
<dbReference type="InterPro" id="IPR014732">
    <property type="entry name" value="OMPdecase"/>
</dbReference>
<protein>
    <recommendedName>
        <fullName evidence="4 10">Orotidine 5'-phosphate decarboxylase</fullName>
        <ecNumber evidence="3 10">4.1.1.23</ecNumber>
    </recommendedName>
</protein>
<sequence>MYVPEVEKNTATFGCFVDVEFTSLAVEMNEGDSAGTKLGAFPSSAKLFLVIASHPDFDLPKASQQRSVRVWSTSKARFTRSALLVNMPSLWKQPYAARVANFTNPAAKALLETIERKKTNLSISVDVTKKADLLAVVDAVGKDVCLVKTHIDIVDDFDDDLVAQLTELSQKHDFLIFEDRKFADIGNTVSLQYSSGVHKIASWSHITNAHLVPGPGIITGLADVGVGLGRGLLLLAQMSSEGTLARGEYTRECVRAARADKTGFVCGFIARERVDDIFPSESTTEEERDFLIMTPGVGLDVKGDAKGQQYITPDEVVRNRGSDIIIVGRGIYSALLSEAGRNDRAKALDQVRTQAERYRKAGWDAYLQRME</sequence>
<dbReference type="Pfam" id="PF00215">
    <property type="entry name" value="OMPdecase"/>
    <property type="match status" value="1"/>
</dbReference>
<evidence type="ECO:0000256" key="8">
    <source>
        <dbReference type="PIRSR" id="PIRSR614732-1"/>
    </source>
</evidence>
<reference evidence="12" key="1">
    <citation type="submission" date="2016-04" db="EMBL/GenBank/DDBJ databases">
        <authorList>
            <person name="Nguyen H.D."/>
            <person name="Kesanakurti P."/>
            <person name="Cullis J."/>
            <person name="Levesque C.A."/>
            <person name="Hambleton S."/>
        </authorList>
    </citation>
    <scope>NUCLEOTIDE SEQUENCE</scope>
    <source>
        <strain evidence="12">DAOMC 238032</strain>
    </source>
</reference>
<evidence type="ECO:0000313" key="12">
    <source>
        <dbReference type="EMBL" id="KAE8264372.1"/>
    </source>
</evidence>
<dbReference type="CDD" id="cd04725">
    <property type="entry name" value="OMP_decarboxylase_like"/>
    <property type="match status" value="1"/>
</dbReference>
<evidence type="ECO:0000256" key="4">
    <source>
        <dbReference type="ARBA" id="ARBA00021923"/>
    </source>
</evidence>
<dbReference type="FunFam" id="3.20.20.70:FF:000114">
    <property type="entry name" value="Decarboxylase,orotidine phosphate"/>
    <property type="match status" value="1"/>
</dbReference>
<dbReference type="NCBIfam" id="TIGR01740">
    <property type="entry name" value="pyrF"/>
    <property type="match status" value="1"/>
</dbReference>
<dbReference type="EC" id="4.1.1.23" evidence="3 10"/>
<name>A0A177VAA1_9BASI</name>
<dbReference type="GO" id="GO:0004590">
    <property type="term" value="F:orotidine-5'-phosphate decarboxylase activity"/>
    <property type="evidence" value="ECO:0007669"/>
    <property type="project" value="UniProtKB-EC"/>
</dbReference>
<keyword evidence="7 10" id="KW-0456">Lyase</keyword>
<comment type="catalytic activity">
    <reaction evidence="10">
        <text>orotidine 5'-phosphate + H(+) = UMP + CO2</text>
        <dbReference type="Rhea" id="RHEA:11596"/>
        <dbReference type="ChEBI" id="CHEBI:15378"/>
        <dbReference type="ChEBI" id="CHEBI:16526"/>
        <dbReference type="ChEBI" id="CHEBI:57538"/>
        <dbReference type="ChEBI" id="CHEBI:57865"/>
        <dbReference type="EC" id="4.1.1.23"/>
    </reaction>
</comment>
<dbReference type="UniPathway" id="UPA00070">
    <property type="reaction ID" value="UER00120"/>
</dbReference>
<feature type="active site" description="For OMPdecase activity" evidence="8">
    <location>
        <position position="179"/>
    </location>
</feature>
<feature type="binding site" evidence="9">
    <location>
        <position position="239"/>
    </location>
    <ligand>
        <name>substrate</name>
    </ligand>
</feature>
<evidence type="ECO:0000256" key="6">
    <source>
        <dbReference type="ARBA" id="ARBA00022975"/>
    </source>
</evidence>
<dbReference type="PANTHER" id="PTHR19278">
    <property type="entry name" value="OROTATE PHOSPHORIBOSYLTRANSFERASE"/>
    <property type="match status" value="1"/>
</dbReference>
<dbReference type="AlphaFoldDB" id="A0A177VAA1"/>
<feature type="binding site" evidence="9">
    <location>
        <position position="329"/>
    </location>
    <ligand>
        <name>substrate</name>
    </ligand>
</feature>
<dbReference type="EMBL" id="LWDD02000071">
    <property type="protein sequence ID" value="KAE8264372.1"/>
    <property type="molecule type" value="Genomic_DNA"/>
</dbReference>
<feature type="active site" description="For OMPdecase activity" evidence="8">
    <location>
        <position position="184"/>
    </location>
</feature>
<dbReference type="SUPFAM" id="SSF51366">
    <property type="entry name" value="Ribulose-phoshate binding barrel"/>
    <property type="match status" value="1"/>
</dbReference>
<accession>A0A177VAA1</accession>
<comment type="similarity">
    <text evidence="2 10">Belongs to the OMP decarboxylase family.</text>
</comment>
<evidence type="ECO:0000256" key="5">
    <source>
        <dbReference type="ARBA" id="ARBA00022793"/>
    </source>
</evidence>
<feature type="binding site" evidence="9">
    <location>
        <position position="308"/>
    </location>
    <ligand>
        <name>substrate</name>
    </ligand>
</feature>
<evidence type="ECO:0000256" key="9">
    <source>
        <dbReference type="PIRSR" id="PIRSR614732-2"/>
    </source>
</evidence>
<evidence type="ECO:0000313" key="13">
    <source>
        <dbReference type="Proteomes" id="UP000077671"/>
    </source>
</evidence>
<keyword evidence="5 10" id="KW-0210">Decarboxylase</keyword>
<dbReference type="PROSITE" id="PS00156">
    <property type="entry name" value="OMPDECASE"/>
    <property type="match status" value="1"/>
</dbReference>
<comment type="pathway">
    <text evidence="1 10">Pyrimidine metabolism; UMP biosynthesis via de novo pathway; UMP from orotate: step 2/2.</text>
</comment>
<dbReference type="SMART" id="SM00934">
    <property type="entry name" value="OMPdecase"/>
    <property type="match status" value="1"/>
</dbReference>
<evidence type="ECO:0000259" key="11">
    <source>
        <dbReference type="SMART" id="SM00934"/>
    </source>
</evidence>